<proteinExistence type="predicted"/>
<name>A0A4Q1BKQ8_TREME</name>
<dbReference type="Proteomes" id="UP000289152">
    <property type="component" value="Unassembled WGS sequence"/>
</dbReference>
<evidence type="ECO:0008006" key="4">
    <source>
        <dbReference type="Google" id="ProtNLM"/>
    </source>
</evidence>
<keyword evidence="1" id="KW-0732">Signal</keyword>
<feature type="signal peptide" evidence="1">
    <location>
        <begin position="1"/>
        <end position="18"/>
    </location>
</feature>
<protein>
    <recommendedName>
        <fullName evidence="4">Secreted protein</fullName>
    </recommendedName>
</protein>
<evidence type="ECO:0000256" key="1">
    <source>
        <dbReference type="SAM" id="SignalP"/>
    </source>
</evidence>
<evidence type="ECO:0000313" key="2">
    <source>
        <dbReference type="EMBL" id="RXK38339.1"/>
    </source>
</evidence>
<dbReference type="AlphaFoldDB" id="A0A4Q1BKQ8"/>
<keyword evidence="3" id="KW-1185">Reference proteome</keyword>
<dbReference type="InParanoid" id="A0A4Q1BKQ8"/>
<gene>
    <name evidence="2" type="ORF">M231_04381</name>
</gene>
<dbReference type="VEuPathDB" id="FungiDB:TREMEDRAFT_62440"/>
<evidence type="ECO:0000313" key="3">
    <source>
        <dbReference type="Proteomes" id="UP000289152"/>
    </source>
</evidence>
<sequence length="133" mass="14923">MLSTKLLFLLAIQTLVSASYYQVNNVIAPLTIKAGEEFSATLVIEEINYFTLPLSVAWGLSDSTTQSGYNPGILLEVDTLFHKLHQGVREVDYNLTAPTELFGPYTLIAFVTCEQDYEHQVSINQFAWDLTIE</sequence>
<dbReference type="EMBL" id="SDIL01000049">
    <property type="protein sequence ID" value="RXK38339.1"/>
    <property type="molecule type" value="Genomic_DNA"/>
</dbReference>
<accession>A0A4Q1BKQ8</accession>
<feature type="chain" id="PRO_5020423142" description="Secreted protein" evidence="1">
    <location>
        <begin position="19"/>
        <end position="133"/>
    </location>
</feature>
<organism evidence="2 3">
    <name type="scientific">Tremella mesenterica</name>
    <name type="common">Jelly fungus</name>
    <dbReference type="NCBI Taxonomy" id="5217"/>
    <lineage>
        <taxon>Eukaryota</taxon>
        <taxon>Fungi</taxon>
        <taxon>Dikarya</taxon>
        <taxon>Basidiomycota</taxon>
        <taxon>Agaricomycotina</taxon>
        <taxon>Tremellomycetes</taxon>
        <taxon>Tremellales</taxon>
        <taxon>Tremellaceae</taxon>
        <taxon>Tremella</taxon>
    </lineage>
</organism>
<comment type="caution">
    <text evidence="2">The sequence shown here is derived from an EMBL/GenBank/DDBJ whole genome shotgun (WGS) entry which is preliminary data.</text>
</comment>
<reference evidence="2 3" key="1">
    <citation type="submission" date="2016-06" db="EMBL/GenBank/DDBJ databases">
        <title>Evolution of pathogenesis and genome organization in the Tremellales.</title>
        <authorList>
            <person name="Cuomo C."/>
            <person name="Litvintseva A."/>
            <person name="Heitman J."/>
            <person name="Chen Y."/>
            <person name="Sun S."/>
            <person name="Springer D."/>
            <person name="Dromer F."/>
            <person name="Young S."/>
            <person name="Zeng Q."/>
            <person name="Chapman S."/>
            <person name="Gujja S."/>
            <person name="Saif S."/>
            <person name="Birren B."/>
        </authorList>
    </citation>
    <scope>NUCLEOTIDE SEQUENCE [LARGE SCALE GENOMIC DNA]</scope>
    <source>
        <strain evidence="2 3">ATCC 28783</strain>
    </source>
</reference>